<dbReference type="Pfam" id="PF01925">
    <property type="entry name" value="TauE"/>
    <property type="match status" value="1"/>
</dbReference>
<dbReference type="PANTHER" id="PTHR43483">
    <property type="entry name" value="MEMBRANE TRANSPORTER PROTEIN HI_0806-RELATED"/>
    <property type="match status" value="1"/>
</dbReference>
<feature type="transmembrane region" description="Helical" evidence="6">
    <location>
        <begin position="240"/>
        <end position="259"/>
    </location>
</feature>
<evidence type="ECO:0000256" key="6">
    <source>
        <dbReference type="RuleBase" id="RU363041"/>
    </source>
</evidence>
<protein>
    <recommendedName>
        <fullName evidence="6">Probable membrane transporter protein</fullName>
    </recommendedName>
</protein>
<reference evidence="7 8" key="1">
    <citation type="submission" date="2006-03" db="EMBL/GenBank/DDBJ databases">
        <title>Complete sequence of Shewanella denitrificans OS217.</title>
        <authorList>
            <consortium name="US DOE Joint Genome Institute"/>
            <person name="Copeland A."/>
            <person name="Lucas S."/>
            <person name="Lapidus A."/>
            <person name="Barry K."/>
            <person name="Detter J.C."/>
            <person name="Glavina del Rio T."/>
            <person name="Hammon N."/>
            <person name="Israni S."/>
            <person name="Dalin E."/>
            <person name="Tice H."/>
            <person name="Pitluck S."/>
            <person name="Brettin T."/>
            <person name="Bruce D."/>
            <person name="Han C."/>
            <person name="Tapia R."/>
            <person name="Gilna P."/>
            <person name="Kiss H."/>
            <person name="Schmutz J."/>
            <person name="Larimer F."/>
            <person name="Land M."/>
            <person name="Hauser L."/>
            <person name="Kyrpides N."/>
            <person name="Lykidis A."/>
            <person name="Richardson P."/>
        </authorList>
    </citation>
    <scope>NUCLEOTIDE SEQUENCE [LARGE SCALE GENOMIC DNA]</scope>
    <source>
        <strain evidence="8">OS217 / ATCC BAA-1090 / DSM 15013</strain>
    </source>
</reference>
<sequence>MEWLGIYLILGGAVGVMAGLFGIGGGGVLVPAFVSIFLAQGMQSHLVMHYAIATSMACILVTSFASMRAHNAKGTVQWPIVNSMAPWIILGTFAATFIATALSTQVLAGIFSVFMLSVAIKMLRQTSSGQVHDSKRLTPSSMGLAGLGIGAISALVSIGGGSLTVPYLSNRGINIKHAIGTSAAIGLPIAIAASLGYWVNGLTSAEAAQEMGIYDIGAQTRAVMGDGWWQVAAQSLDMSLGFISVPAAVCVAFGSYFSAPYGVVLAHKLPVGLLKKLFACLLIILSLKMFSSLV</sequence>
<feature type="transmembrane region" description="Helical" evidence="6">
    <location>
        <begin position="271"/>
        <end position="290"/>
    </location>
</feature>
<dbReference type="OrthoDB" id="457670at2"/>
<proteinExistence type="inferred from homology"/>
<dbReference type="KEGG" id="sdn:Sden_0611"/>
<dbReference type="PANTHER" id="PTHR43483:SF3">
    <property type="entry name" value="MEMBRANE TRANSPORTER PROTEIN HI_0806-RELATED"/>
    <property type="match status" value="1"/>
</dbReference>
<keyword evidence="8" id="KW-1185">Reference proteome</keyword>
<accession>Q12RM5</accession>
<evidence type="ECO:0000256" key="2">
    <source>
        <dbReference type="ARBA" id="ARBA00009142"/>
    </source>
</evidence>
<evidence type="ECO:0000256" key="5">
    <source>
        <dbReference type="ARBA" id="ARBA00023136"/>
    </source>
</evidence>
<evidence type="ECO:0000256" key="4">
    <source>
        <dbReference type="ARBA" id="ARBA00022989"/>
    </source>
</evidence>
<keyword evidence="5 6" id="KW-0472">Membrane</keyword>
<dbReference type="InterPro" id="IPR002781">
    <property type="entry name" value="TM_pro_TauE-like"/>
</dbReference>
<comment type="similarity">
    <text evidence="2 6">Belongs to the 4-toluene sulfonate uptake permease (TSUP) (TC 2.A.102) family.</text>
</comment>
<dbReference type="Proteomes" id="UP000001982">
    <property type="component" value="Chromosome"/>
</dbReference>
<dbReference type="RefSeq" id="WP_011495066.1">
    <property type="nucleotide sequence ID" value="NC_007954.1"/>
</dbReference>
<dbReference type="HOGENOM" id="CLU_045498_6_0_6"/>
<evidence type="ECO:0000256" key="1">
    <source>
        <dbReference type="ARBA" id="ARBA00004141"/>
    </source>
</evidence>
<feature type="transmembrane region" description="Helical" evidence="6">
    <location>
        <begin position="177"/>
        <end position="199"/>
    </location>
</feature>
<evidence type="ECO:0000256" key="3">
    <source>
        <dbReference type="ARBA" id="ARBA00022692"/>
    </source>
</evidence>
<gene>
    <name evidence="7" type="ordered locus">Sden_0611</name>
</gene>
<dbReference type="eggNOG" id="COG0730">
    <property type="taxonomic scope" value="Bacteria"/>
</dbReference>
<dbReference type="STRING" id="318161.Sden_0611"/>
<feature type="transmembrane region" description="Helical" evidence="6">
    <location>
        <begin position="46"/>
        <end position="67"/>
    </location>
</feature>
<evidence type="ECO:0000313" key="8">
    <source>
        <dbReference type="Proteomes" id="UP000001982"/>
    </source>
</evidence>
<name>Q12RM5_SHEDO</name>
<comment type="subcellular location">
    <subcellularLocation>
        <location evidence="6">Cell membrane</location>
        <topology evidence="6">Multi-pass membrane protein</topology>
    </subcellularLocation>
    <subcellularLocation>
        <location evidence="1">Membrane</location>
        <topology evidence="1">Multi-pass membrane protein</topology>
    </subcellularLocation>
</comment>
<organism evidence="7 8">
    <name type="scientific">Shewanella denitrificans (strain OS217 / ATCC BAA-1090 / DSM 15013)</name>
    <dbReference type="NCBI Taxonomy" id="318161"/>
    <lineage>
        <taxon>Bacteria</taxon>
        <taxon>Pseudomonadati</taxon>
        <taxon>Pseudomonadota</taxon>
        <taxon>Gammaproteobacteria</taxon>
        <taxon>Alteromonadales</taxon>
        <taxon>Shewanellaceae</taxon>
        <taxon>Shewanella</taxon>
    </lineage>
</organism>
<feature type="transmembrane region" description="Helical" evidence="6">
    <location>
        <begin position="141"/>
        <end position="165"/>
    </location>
</feature>
<evidence type="ECO:0000313" key="7">
    <source>
        <dbReference type="EMBL" id="ABE53901.1"/>
    </source>
</evidence>
<feature type="transmembrane region" description="Helical" evidence="6">
    <location>
        <begin position="87"/>
        <end position="120"/>
    </location>
</feature>
<dbReference type="EMBL" id="CP000302">
    <property type="protein sequence ID" value="ABE53901.1"/>
    <property type="molecule type" value="Genomic_DNA"/>
</dbReference>
<keyword evidence="6" id="KW-1003">Cell membrane</keyword>
<keyword evidence="3 6" id="KW-0812">Transmembrane</keyword>
<keyword evidence="4 6" id="KW-1133">Transmembrane helix</keyword>
<dbReference type="AlphaFoldDB" id="Q12RM5"/>
<dbReference type="GO" id="GO:0005886">
    <property type="term" value="C:plasma membrane"/>
    <property type="evidence" value="ECO:0007669"/>
    <property type="project" value="UniProtKB-SubCell"/>
</dbReference>
<feature type="transmembrane region" description="Helical" evidence="6">
    <location>
        <begin position="6"/>
        <end position="39"/>
    </location>
</feature>